<feature type="domain" description="F-box" evidence="1">
    <location>
        <begin position="17"/>
        <end position="52"/>
    </location>
</feature>
<dbReference type="InterPro" id="IPR001810">
    <property type="entry name" value="F-box_dom"/>
</dbReference>
<accession>A0A2G5EW59</accession>
<dbReference type="EMBL" id="KZ305021">
    <property type="protein sequence ID" value="PIA59995.1"/>
    <property type="molecule type" value="Genomic_DNA"/>
</dbReference>
<dbReference type="Pfam" id="PF00646">
    <property type="entry name" value="F-box"/>
    <property type="match status" value="1"/>
</dbReference>
<dbReference type="InterPro" id="IPR036047">
    <property type="entry name" value="F-box-like_dom_sf"/>
</dbReference>
<dbReference type="PANTHER" id="PTHR35546:SF70">
    <property type="entry name" value="F-BOX PROTEIN INTERACTION DOMAIN PROTEIN"/>
    <property type="match status" value="1"/>
</dbReference>
<protein>
    <submittedName>
        <fullName evidence="3">Uncharacterized protein</fullName>
    </submittedName>
</protein>
<gene>
    <name evidence="3" type="ORF">AQUCO_00400702v1</name>
</gene>
<dbReference type="Proteomes" id="UP000230069">
    <property type="component" value="Unassembled WGS sequence"/>
</dbReference>
<proteinExistence type="predicted"/>
<dbReference type="InterPro" id="IPR055290">
    <property type="entry name" value="At3g26010-like"/>
</dbReference>
<dbReference type="AlphaFoldDB" id="A0A2G5EW59"/>
<evidence type="ECO:0000259" key="2">
    <source>
        <dbReference type="Pfam" id="PF24750"/>
    </source>
</evidence>
<dbReference type="InterPro" id="IPR056592">
    <property type="entry name" value="Beta-prop_At3g26010-like"/>
</dbReference>
<organism evidence="3 4">
    <name type="scientific">Aquilegia coerulea</name>
    <name type="common">Rocky mountain columbine</name>
    <dbReference type="NCBI Taxonomy" id="218851"/>
    <lineage>
        <taxon>Eukaryota</taxon>
        <taxon>Viridiplantae</taxon>
        <taxon>Streptophyta</taxon>
        <taxon>Embryophyta</taxon>
        <taxon>Tracheophyta</taxon>
        <taxon>Spermatophyta</taxon>
        <taxon>Magnoliopsida</taxon>
        <taxon>Ranunculales</taxon>
        <taxon>Ranunculaceae</taxon>
        <taxon>Thalictroideae</taxon>
        <taxon>Aquilegia</taxon>
    </lineage>
</organism>
<dbReference type="OrthoDB" id="1549426at2759"/>
<keyword evidence="4" id="KW-1185">Reference proteome</keyword>
<dbReference type="PANTHER" id="PTHR35546">
    <property type="entry name" value="F-BOX PROTEIN INTERACTION DOMAIN PROTEIN-RELATED"/>
    <property type="match status" value="1"/>
</dbReference>
<sequence>MTRREKEMRMIEMKTGELCEELLEDILYRVPFKPLITMKCVSKDWCSLISKFQTSLLQVSVSGLILFQSYYDLKWFGDYGHHKTLIKLFELKPDNERELDYLEYNPLCYILHGDIACLTCSNGLLLCCHQQDSVMCEPFLYNLVFKQPISLPELHNLVPQGCTVVMGLAFDGFPNQNFNVVCFFFKGDVKILDCVIFSSETGEWRKHRPQLLNSSTMDNAFVEDVNSRNTLFPCKCLFNQGSVYWTVHGYLVIYNLREDFFEIQDLPRKDLETPTDCLDECLWMSEGCLHYCYSDKDGFYVWACDMGKEIDYKGEYYDEDGEKIEVFYNVEEEEEDRWKLKHRADLETLVAQQPEFFSKSQENYSFSFLQPCAFNEDFQILYLKLPGSVVVSYSFETGCLRKVKELRSL</sequence>
<reference evidence="3 4" key="1">
    <citation type="submission" date="2017-09" db="EMBL/GenBank/DDBJ databases">
        <title>WGS assembly of Aquilegia coerulea Goldsmith.</title>
        <authorList>
            <person name="Hodges S."/>
            <person name="Kramer E."/>
            <person name="Nordborg M."/>
            <person name="Tomkins J."/>
            <person name="Borevitz J."/>
            <person name="Derieg N."/>
            <person name="Yan J."/>
            <person name="Mihaltcheva S."/>
            <person name="Hayes R.D."/>
            <person name="Rokhsar D."/>
        </authorList>
    </citation>
    <scope>NUCLEOTIDE SEQUENCE [LARGE SCALE GENOMIC DNA]</scope>
    <source>
        <strain evidence="4">cv. Goldsmith</strain>
    </source>
</reference>
<feature type="domain" description="F-box protein At3g26010-like beta-propeller" evidence="2">
    <location>
        <begin position="114"/>
        <end position="294"/>
    </location>
</feature>
<dbReference type="InParanoid" id="A0A2G5EW59"/>
<dbReference type="SUPFAM" id="SSF81383">
    <property type="entry name" value="F-box domain"/>
    <property type="match status" value="1"/>
</dbReference>
<name>A0A2G5EW59_AQUCA</name>
<evidence type="ECO:0000259" key="1">
    <source>
        <dbReference type="Pfam" id="PF00646"/>
    </source>
</evidence>
<evidence type="ECO:0000313" key="3">
    <source>
        <dbReference type="EMBL" id="PIA59995.1"/>
    </source>
</evidence>
<dbReference type="Pfam" id="PF24750">
    <property type="entry name" value="b-prop_At3g26010-like"/>
    <property type="match status" value="1"/>
</dbReference>
<evidence type="ECO:0000313" key="4">
    <source>
        <dbReference type="Proteomes" id="UP000230069"/>
    </source>
</evidence>